<dbReference type="GO" id="GO:0005524">
    <property type="term" value="F:ATP binding"/>
    <property type="evidence" value="ECO:0007669"/>
    <property type="project" value="InterPro"/>
</dbReference>
<dbReference type="InterPro" id="IPR037124">
    <property type="entry name" value="Chaperonin_GroES_sf"/>
</dbReference>
<protein>
    <submittedName>
        <fullName evidence="3">Uncharacterized protein</fullName>
    </submittedName>
</protein>
<dbReference type="SUPFAM" id="SSF50129">
    <property type="entry name" value="GroES-like"/>
    <property type="match status" value="1"/>
</dbReference>
<dbReference type="SMART" id="SM00883">
    <property type="entry name" value="Cpn10"/>
    <property type="match status" value="1"/>
</dbReference>
<feature type="transmembrane region" description="Helical" evidence="2">
    <location>
        <begin position="98"/>
        <end position="116"/>
    </location>
</feature>
<feature type="transmembrane region" description="Helical" evidence="2">
    <location>
        <begin position="238"/>
        <end position="262"/>
    </location>
</feature>
<keyword evidence="2" id="KW-1133">Transmembrane helix</keyword>
<feature type="transmembrane region" description="Helical" evidence="2">
    <location>
        <begin position="33"/>
        <end position="54"/>
    </location>
</feature>
<dbReference type="GO" id="GO:0044183">
    <property type="term" value="F:protein folding chaperone"/>
    <property type="evidence" value="ECO:0007669"/>
    <property type="project" value="InterPro"/>
</dbReference>
<dbReference type="AlphaFoldDB" id="A0A813GD22"/>
<keyword evidence="2" id="KW-0472">Membrane</keyword>
<dbReference type="InterPro" id="IPR011032">
    <property type="entry name" value="GroES-like_sf"/>
</dbReference>
<evidence type="ECO:0000256" key="1">
    <source>
        <dbReference type="ARBA" id="ARBA00023186"/>
    </source>
</evidence>
<feature type="transmembrane region" description="Helical" evidence="2">
    <location>
        <begin position="194"/>
        <end position="218"/>
    </location>
</feature>
<dbReference type="Proteomes" id="UP000626109">
    <property type="component" value="Unassembled WGS sequence"/>
</dbReference>
<evidence type="ECO:0000313" key="3">
    <source>
        <dbReference type="EMBL" id="CAE8624138.1"/>
    </source>
</evidence>
<feature type="transmembrane region" description="Helical" evidence="2">
    <location>
        <begin position="274"/>
        <end position="294"/>
    </location>
</feature>
<accession>A0A813GD22</accession>
<evidence type="ECO:0000256" key="2">
    <source>
        <dbReference type="SAM" id="Phobius"/>
    </source>
</evidence>
<dbReference type="InterPro" id="IPR020818">
    <property type="entry name" value="Chaperonin_GroES"/>
</dbReference>
<name>A0A813GD22_POLGL</name>
<feature type="transmembrane region" description="Helical" evidence="2">
    <location>
        <begin position="163"/>
        <end position="182"/>
    </location>
</feature>
<sequence length="632" mass="68287">MLMESMRRMPGNRNFKQTVEFSNIAMFYLWDPFYVLVMFCYFANVLLNLMSLIIQSGQVIDYVMLNTYGCAPGLEFGRTLAYVCGTKTDSVTPFGDHSVISGSLVIVGVLCAPFAVQNLDDNVVLQYLAVIGLSVIAAIWTYLLVGEPSFPTQLPMVTSTQGPLIGTVLFNFAFASSLPSWVNEKRADVSVSASFAVTMLYVVLLYTLVGVVGGMAYPPFFTMDQNLFSKLNAGGSKIGRVTVAAYPMLQNFTSIPVLAILLRNNLVQIGAERNLAILVAVGLPWVLSVCFYTGKGFDHISELGGLATSSDRSSIFCEMAKATIHYRFQIEQQNFQSRVNEVPRPHKTVLDSSVGEAMAVSGGSERWLRRPVKAVLLAAATYALGSLHPLSQLSFAGVSWTASDLRRPSRSSLEQVALRARGGESLKVDGQIEPLGSYLLVRLGKPEETTKSGLVLPGRQKTSEGEVVAVGPGDRTARGELRPVSIAAGSTIRYGRNSYFDKFDVDGLEHGLLSEDEVLLSFTGEEPSLSTISMPRGRALVLLADKKQETASGLLLSKGAADDSSNAGLVLAVGESDESDHVVKGDVVRFQYADEVKLDLGGGKHKYMSVLLSECIAKAKPSADAFPQIPGF</sequence>
<gene>
    <name evidence="3" type="ORF">PGLA2088_LOCUS271</name>
</gene>
<dbReference type="PANTHER" id="PTHR16189">
    <property type="entry name" value="TRANSMEMBRANE PROTEIN 104-RELATED"/>
    <property type="match status" value="1"/>
</dbReference>
<proteinExistence type="predicted"/>
<dbReference type="PANTHER" id="PTHR16189:SF3">
    <property type="entry name" value="AMINO ACID TRANSPORTER TRANSMEMBRANE DOMAIN-CONTAINING PROTEIN"/>
    <property type="match status" value="1"/>
</dbReference>
<dbReference type="Gene3D" id="2.30.33.40">
    <property type="entry name" value="GroES chaperonin"/>
    <property type="match status" value="2"/>
</dbReference>
<dbReference type="Pfam" id="PF00166">
    <property type="entry name" value="Cpn10"/>
    <property type="match status" value="2"/>
</dbReference>
<dbReference type="EMBL" id="CAJNNW010000150">
    <property type="protein sequence ID" value="CAE8624138.1"/>
    <property type="molecule type" value="Genomic_DNA"/>
</dbReference>
<feature type="transmembrane region" description="Helical" evidence="2">
    <location>
        <begin position="123"/>
        <end position="143"/>
    </location>
</feature>
<reference evidence="3" key="1">
    <citation type="submission" date="2021-02" db="EMBL/GenBank/DDBJ databases">
        <authorList>
            <person name="Dougan E. K."/>
            <person name="Rhodes N."/>
            <person name="Thang M."/>
            <person name="Chan C."/>
        </authorList>
    </citation>
    <scope>NUCLEOTIDE SEQUENCE</scope>
</reference>
<keyword evidence="2" id="KW-0812">Transmembrane</keyword>
<evidence type="ECO:0000313" key="4">
    <source>
        <dbReference type="Proteomes" id="UP000626109"/>
    </source>
</evidence>
<dbReference type="CDD" id="cd00320">
    <property type="entry name" value="cpn10"/>
    <property type="match status" value="1"/>
</dbReference>
<keyword evidence="1" id="KW-0143">Chaperone</keyword>
<organism evidence="3 4">
    <name type="scientific">Polarella glacialis</name>
    <name type="common">Dinoflagellate</name>
    <dbReference type="NCBI Taxonomy" id="89957"/>
    <lineage>
        <taxon>Eukaryota</taxon>
        <taxon>Sar</taxon>
        <taxon>Alveolata</taxon>
        <taxon>Dinophyceae</taxon>
        <taxon>Suessiales</taxon>
        <taxon>Suessiaceae</taxon>
        <taxon>Polarella</taxon>
    </lineage>
</organism>
<comment type="caution">
    <text evidence="3">The sequence shown here is derived from an EMBL/GenBank/DDBJ whole genome shotgun (WGS) entry which is preliminary data.</text>
</comment>